<sequence>MMNEKTKKMPPSVDEWLKEAKNDPEALQEGMYLVHNGTVRQTPKAMVRQGLDDGSLVTGMEFFYDAEMVDAAIAKTHQMDGIFHVRVWLNEGHLELGDDIMYVLIGGDIRPHVIDALQSLVETIKTKCVTEIEKR</sequence>
<dbReference type="InterPro" id="IPR003448">
    <property type="entry name" value="Mopterin_biosynth_MoaE"/>
</dbReference>
<dbReference type="RefSeq" id="WP_050739258.1">
    <property type="nucleotide sequence ID" value="NZ_LGYO01000009.1"/>
</dbReference>
<dbReference type="PATRIC" id="fig|52689.4.peg.4037"/>
<organism evidence="1 2">
    <name type="scientific">Acetobacterium bakii</name>
    <dbReference type="NCBI Taxonomy" id="52689"/>
    <lineage>
        <taxon>Bacteria</taxon>
        <taxon>Bacillati</taxon>
        <taxon>Bacillota</taxon>
        <taxon>Clostridia</taxon>
        <taxon>Eubacteriales</taxon>
        <taxon>Eubacteriaceae</taxon>
        <taxon>Acetobacterium</taxon>
    </lineage>
</organism>
<dbReference type="STRING" id="52689.AKG39_04655"/>
<reference evidence="2" key="1">
    <citation type="submission" date="2015-07" db="EMBL/GenBank/DDBJ databases">
        <title>Draft genome sequence of Acetobacterium bakii DSM 8293, a potential psychrophilic chemical producer through syngas fermentation.</title>
        <authorList>
            <person name="Song Y."/>
            <person name="Hwang S."/>
            <person name="Cho B.-K."/>
        </authorList>
    </citation>
    <scope>NUCLEOTIDE SEQUENCE [LARGE SCALE GENOMIC DNA]</scope>
    <source>
        <strain evidence="2">DSM 8239</strain>
    </source>
</reference>
<evidence type="ECO:0000313" key="2">
    <source>
        <dbReference type="Proteomes" id="UP000036873"/>
    </source>
</evidence>
<dbReference type="GO" id="GO:0006777">
    <property type="term" value="P:Mo-molybdopterin cofactor biosynthetic process"/>
    <property type="evidence" value="ECO:0007669"/>
    <property type="project" value="InterPro"/>
</dbReference>
<dbReference type="Gene3D" id="3.90.1170.40">
    <property type="entry name" value="Molybdopterin biosynthesis MoaE subunit"/>
    <property type="match status" value="1"/>
</dbReference>
<protein>
    <submittedName>
        <fullName evidence="1">Molybdopterin biosynthesis protein</fullName>
    </submittedName>
</protein>
<dbReference type="InterPro" id="IPR036563">
    <property type="entry name" value="MoaE_sf"/>
</dbReference>
<dbReference type="EMBL" id="LGYO01000009">
    <property type="protein sequence ID" value="KNZ42775.1"/>
    <property type="molecule type" value="Genomic_DNA"/>
</dbReference>
<dbReference type="Pfam" id="PF02391">
    <property type="entry name" value="MoaE"/>
    <property type="match status" value="1"/>
</dbReference>
<proteinExistence type="predicted"/>
<name>A0A0L6U4P8_9FIRM</name>
<gene>
    <name evidence="1" type="ORF">AKG39_04655</name>
</gene>
<dbReference type="OrthoDB" id="9786032at2"/>
<accession>A0A0L6U4P8</accession>
<keyword evidence="2" id="KW-1185">Reference proteome</keyword>
<dbReference type="Proteomes" id="UP000036873">
    <property type="component" value="Unassembled WGS sequence"/>
</dbReference>
<evidence type="ECO:0000313" key="1">
    <source>
        <dbReference type="EMBL" id="KNZ42775.1"/>
    </source>
</evidence>
<comment type="caution">
    <text evidence="1">The sequence shown here is derived from an EMBL/GenBank/DDBJ whole genome shotgun (WGS) entry which is preliminary data.</text>
</comment>
<dbReference type="SUPFAM" id="SSF54690">
    <property type="entry name" value="Molybdopterin synthase subunit MoaE"/>
    <property type="match status" value="1"/>
</dbReference>
<dbReference type="AlphaFoldDB" id="A0A0L6U4P8"/>